<dbReference type="EMBL" id="CP032050">
    <property type="protein sequence ID" value="AYN69097.1"/>
    <property type="molecule type" value="Genomic_DNA"/>
</dbReference>
<dbReference type="Gene3D" id="2.40.128.110">
    <property type="entry name" value="Lipid/polyisoprenoid-binding, YceI-like"/>
    <property type="match status" value="1"/>
</dbReference>
<dbReference type="AlphaFoldDB" id="A0A3G2LA21"/>
<evidence type="ECO:0000259" key="2">
    <source>
        <dbReference type="SMART" id="SM00867"/>
    </source>
</evidence>
<dbReference type="Pfam" id="PF04264">
    <property type="entry name" value="YceI"/>
    <property type="match status" value="1"/>
</dbReference>
<dbReference type="RefSeq" id="WP_121850104.1">
    <property type="nucleotide sequence ID" value="NZ_CP032050.1"/>
</dbReference>
<feature type="domain" description="Lipid/polyisoprenoid-binding YceI-like" evidence="2">
    <location>
        <begin position="21"/>
        <end position="173"/>
    </location>
</feature>
<dbReference type="OrthoDB" id="9794147at2"/>
<dbReference type="InterPro" id="IPR036761">
    <property type="entry name" value="TTHA0802/YceI-like_sf"/>
</dbReference>
<name>A0A3G2LA21_9FLAO</name>
<dbReference type="SMART" id="SM00867">
    <property type="entry name" value="YceI"/>
    <property type="match status" value="1"/>
</dbReference>
<evidence type="ECO:0000313" key="4">
    <source>
        <dbReference type="Proteomes" id="UP000276309"/>
    </source>
</evidence>
<dbReference type="SUPFAM" id="SSF101874">
    <property type="entry name" value="YceI-like"/>
    <property type="match status" value="1"/>
</dbReference>
<dbReference type="InterPro" id="IPR007372">
    <property type="entry name" value="Lipid/polyisoprenoid-bd_YceI"/>
</dbReference>
<protein>
    <submittedName>
        <fullName evidence="3">YceI family protein</fullName>
    </submittedName>
</protein>
<evidence type="ECO:0000256" key="1">
    <source>
        <dbReference type="SAM" id="SignalP"/>
    </source>
</evidence>
<feature type="signal peptide" evidence="1">
    <location>
        <begin position="1"/>
        <end position="18"/>
    </location>
</feature>
<sequence length="174" mass="18896">MKYIIAAFLMLGTICTNAQQEFSLNEESTLTIDGTSTIHDWTVNAEQLQGELIVDGGKPKKIDFAVAVEGIKSERGATMDNKMYNALKKDEHPNVTFSLTEVKGEGVLVGQLSIAGSQNEVEIPVSISDDGGYKITGEYKLALKDYGIEPPTAMFGQIVVGDDVTVKFDLKFAQ</sequence>
<keyword evidence="1" id="KW-0732">Signal</keyword>
<feature type="chain" id="PRO_5018318126" evidence="1">
    <location>
        <begin position="19"/>
        <end position="174"/>
    </location>
</feature>
<proteinExistence type="predicted"/>
<organism evidence="3 4">
    <name type="scientific">Euzebyella marina</name>
    <dbReference type="NCBI Taxonomy" id="1761453"/>
    <lineage>
        <taxon>Bacteria</taxon>
        <taxon>Pseudomonadati</taxon>
        <taxon>Bacteroidota</taxon>
        <taxon>Flavobacteriia</taxon>
        <taxon>Flavobacteriales</taxon>
        <taxon>Flavobacteriaceae</taxon>
        <taxon>Euzebyella</taxon>
    </lineage>
</organism>
<reference evidence="3 4" key="1">
    <citation type="submission" date="2018-08" db="EMBL/GenBank/DDBJ databases">
        <title>The reduced genetic potential of extracellular carbohydrate catabolism in Euzebyella marina RN62, a Flavobacteriia bacterium isolated from the hadal water.</title>
        <authorList>
            <person name="Xue C."/>
        </authorList>
    </citation>
    <scope>NUCLEOTIDE SEQUENCE [LARGE SCALE GENOMIC DNA]</scope>
    <source>
        <strain evidence="3 4">RN62</strain>
    </source>
</reference>
<dbReference type="Proteomes" id="UP000276309">
    <property type="component" value="Chromosome"/>
</dbReference>
<dbReference type="KEGG" id="emar:D1013_17780"/>
<evidence type="ECO:0000313" key="3">
    <source>
        <dbReference type="EMBL" id="AYN69097.1"/>
    </source>
</evidence>
<gene>
    <name evidence="3" type="ORF">D1013_17780</name>
</gene>
<accession>A0A3G2LA21</accession>
<keyword evidence="4" id="KW-1185">Reference proteome</keyword>